<dbReference type="HOGENOM" id="CLU_058687_1_1_1"/>
<dbReference type="OrthoDB" id="5774534at2759"/>
<name>E3LN91_CAERE</name>
<dbReference type="OMA" id="GANDFNC"/>
<dbReference type="CTD" id="9815684"/>
<evidence type="ECO:0000256" key="1">
    <source>
        <dbReference type="SAM" id="SignalP"/>
    </source>
</evidence>
<gene>
    <name evidence="3" type="ORF">CRE_28308</name>
</gene>
<dbReference type="InParanoid" id="E3LN91"/>
<dbReference type="RefSeq" id="XP_003114654.2">
    <property type="nucleotide sequence ID" value="XM_003114606.2"/>
</dbReference>
<evidence type="ECO:0000313" key="3">
    <source>
        <dbReference type="EMBL" id="EFP02789.1"/>
    </source>
</evidence>
<dbReference type="KEGG" id="crq:GCK72_001670"/>
<keyword evidence="1" id="KW-0732">Signal</keyword>
<dbReference type="CDD" id="cd00037">
    <property type="entry name" value="CLECT"/>
    <property type="match status" value="1"/>
</dbReference>
<dbReference type="PROSITE" id="PS50041">
    <property type="entry name" value="C_TYPE_LECTIN_2"/>
    <property type="match status" value="1"/>
</dbReference>
<dbReference type="Gene3D" id="3.10.100.10">
    <property type="entry name" value="Mannose-Binding Protein A, subunit A"/>
    <property type="match status" value="1"/>
</dbReference>
<dbReference type="InterPro" id="IPR016187">
    <property type="entry name" value="CTDL_fold"/>
</dbReference>
<protein>
    <recommendedName>
        <fullName evidence="2">C-type lectin domain-containing protein</fullName>
    </recommendedName>
</protein>
<organism evidence="4">
    <name type="scientific">Caenorhabditis remanei</name>
    <name type="common">Caenorhabditis vulgaris</name>
    <dbReference type="NCBI Taxonomy" id="31234"/>
    <lineage>
        <taxon>Eukaryota</taxon>
        <taxon>Metazoa</taxon>
        <taxon>Ecdysozoa</taxon>
        <taxon>Nematoda</taxon>
        <taxon>Chromadorea</taxon>
        <taxon>Rhabditida</taxon>
        <taxon>Rhabditina</taxon>
        <taxon>Rhabditomorpha</taxon>
        <taxon>Rhabditoidea</taxon>
        <taxon>Rhabditidae</taxon>
        <taxon>Peloderinae</taxon>
        <taxon>Caenorhabditis</taxon>
    </lineage>
</organism>
<dbReference type="PANTHER" id="PTHR23124">
    <property type="entry name" value="C-TYPE LECTIN DOMAIN-CONTAINING PROTEIN-RELATED-RELATED"/>
    <property type="match status" value="1"/>
</dbReference>
<proteinExistence type="predicted"/>
<dbReference type="SMART" id="SM00034">
    <property type="entry name" value="CLECT"/>
    <property type="match status" value="1"/>
</dbReference>
<dbReference type="InterPro" id="IPR016186">
    <property type="entry name" value="C-type_lectin-like/link_sf"/>
</dbReference>
<dbReference type="GeneID" id="9815684"/>
<reference evidence="3" key="1">
    <citation type="submission" date="2007-07" db="EMBL/GenBank/DDBJ databases">
        <title>PCAP assembly of the Caenorhabditis remanei genome.</title>
        <authorList>
            <consortium name="The Caenorhabditis remanei Sequencing Consortium"/>
            <person name="Wilson R.K."/>
        </authorList>
    </citation>
    <scope>NUCLEOTIDE SEQUENCE [LARGE SCALE GENOMIC DNA]</scope>
    <source>
        <strain evidence="3">PB4641</strain>
    </source>
</reference>
<dbReference type="SUPFAM" id="SSF56436">
    <property type="entry name" value="C-type lectin-like"/>
    <property type="match status" value="1"/>
</dbReference>
<feature type="domain" description="C-type lectin" evidence="2">
    <location>
        <begin position="35"/>
        <end position="172"/>
    </location>
</feature>
<dbReference type="AlphaFoldDB" id="E3LN91"/>
<evidence type="ECO:0000313" key="4">
    <source>
        <dbReference type="Proteomes" id="UP000008281"/>
    </source>
</evidence>
<dbReference type="Proteomes" id="UP000008281">
    <property type="component" value="Unassembled WGS sequence"/>
</dbReference>
<feature type="chain" id="PRO_5003174238" description="C-type lectin domain-containing protein" evidence="1">
    <location>
        <begin position="18"/>
        <end position="190"/>
    </location>
</feature>
<dbReference type="eggNOG" id="KOG4297">
    <property type="taxonomic scope" value="Eukaryota"/>
</dbReference>
<feature type="signal peptide" evidence="1">
    <location>
        <begin position="1"/>
        <end position="17"/>
    </location>
</feature>
<dbReference type="STRING" id="31234.E3LN91"/>
<accession>E3LN91</accession>
<evidence type="ECO:0000259" key="2">
    <source>
        <dbReference type="PROSITE" id="PS50041"/>
    </source>
</evidence>
<dbReference type="InterPro" id="IPR001304">
    <property type="entry name" value="C-type_lectin-like"/>
</dbReference>
<sequence>MLLTLSLVLLFAVPTSAQLGNGTCDEGWKWFHRTGGGWCMKLFTGSYSWFHAAGLCQTQGARLSGIGGDTGVNPQRRIEQQWIKNALLNLTSHITDVQPNVWIGARRKPECMYKQLNVAALCIPVLAFEWTDGKTIGVNGFQWAPGEPNNVGGIEDCGAFRTDMNKSNDFDCYSTHNTRGYVCGKPQIDP</sequence>
<dbReference type="EMBL" id="DS268411">
    <property type="protein sequence ID" value="EFP02789.1"/>
    <property type="molecule type" value="Genomic_DNA"/>
</dbReference>
<keyword evidence="4" id="KW-1185">Reference proteome</keyword>